<keyword evidence="1" id="KW-0812">Transmembrane</keyword>
<evidence type="ECO:0000313" key="3">
    <source>
        <dbReference type="Proteomes" id="UP001189429"/>
    </source>
</evidence>
<dbReference type="Proteomes" id="UP001189429">
    <property type="component" value="Unassembled WGS sequence"/>
</dbReference>
<feature type="transmembrane region" description="Helical" evidence="1">
    <location>
        <begin position="36"/>
        <end position="60"/>
    </location>
</feature>
<organism evidence="2 3">
    <name type="scientific">Prorocentrum cordatum</name>
    <dbReference type="NCBI Taxonomy" id="2364126"/>
    <lineage>
        <taxon>Eukaryota</taxon>
        <taxon>Sar</taxon>
        <taxon>Alveolata</taxon>
        <taxon>Dinophyceae</taxon>
        <taxon>Prorocentrales</taxon>
        <taxon>Prorocentraceae</taxon>
        <taxon>Prorocentrum</taxon>
    </lineage>
</organism>
<feature type="transmembrane region" description="Helical" evidence="1">
    <location>
        <begin position="123"/>
        <end position="140"/>
    </location>
</feature>
<evidence type="ECO:0000313" key="2">
    <source>
        <dbReference type="EMBL" id="CAK0805868.1"/>
    </source>
</evidence>
<proteinExistence type="predicted"/>
<dbReference type="EMBL" id="CAUYUJ010003574">
    <property type="protein sequence ID" value="CAK0805868.1"/>
    <property type="molecule type" value="Genomic_DNA"/>
</dbReference>
<keyword evidence="1" id="KW-1133">Transmembrane helix</keyword>
<evidence type="ECO:0000256" key="1">
    <source>
        <dbReference type="SAM" id="Phobius"/>
    </source>
</evidence>
<reference evidence="2" key="1">
    <citation type="submission" date="2023-10" db="EMBL/GenBank/DDBJ databases">
        <authorList>
            <person name="Chen Y."/>
            <person name="Shah S."/>
            <person name="Dougan E. K."/>
            <person name="Thang M."/>
            <person name="Chan C."/>
        </authorList>
    </citation>
    <scope>NUCLEOTIDE SEQUENCE [LARGE SCALE GENOMIC DNA]</scope>
</reference>
<sequence length="278" mass="29960">MTVSEAFRDHLKDANLLQFFGASLSSNLLKKPTFELTVMIAGLLPLGTVATRGFFVALLFTTATLPVTNLKFWMSLQMPVSEAMRLNMLYKAYAPTLARDVAYATARGLAMQALLASDGQSDIVVIFLSVLLGCFLASPFNEWRGYCLQDEVALSAWDFFKPVDVLRSSSLGAFNQALSLAAGYWLSTVVLGFGGPAAALAPSGRSHVPFEAGCARPFHLKRAVSITALNCHSLIQPLRLLFPTLSAAEGLLIREGLIRRARSSEGALLSRGSALESP</sequence>
<keyword evidence="1" id="KW-0472">Membrane</keyword>
<accession>A0ABN9QIL9</accession>
<gene>
    <name evidence="2" type="ORF">PCOR1329_LOCUS12282</name>
</gene>
<protein>
    <submittedName>
        <fullName evidence="2">Uncharacterized protein</fullName>
    </submittedName>
</protein>
<comment type="caution">
    <text evidence="2">The sequence shown here is derived from an EMBL/GenBank/DDBJ whole genome shotgun (WGS) entry which is preliminary data.</text>
</comment>
<keyword evidence="3" id="KW-1185">Reference proteome</keyword>
<name>A0ABN9QIL9_9DINO</name>